<evidence type="ECO:0000313" key="1">
    <source>
        <dbReference type="EMBL" id="AET01086.1"/>
    </source>
</evidence>
<reference evidence="6" key="5">
    <citation type="journal article" date="2018" name="Nat. Plants">
        <title>Whole-genome landscape of Medicago truncatula symbiotic genes.</title>
        <authorList>
            <person name="Pecrix Y."/>
            <person name="Staton S.E."/>
            <person name="Sallet E."/>
            <person name="Lelandais-Briere C."/>
            <person name="Moreau S."/>
            <person name="Carrere S."/>
            <person name="Blein T."/>
            <person name="Jardinaud M.F."/>
            <person name="Latrasse D."/>
            <person name="Zouine M."/>
            <person name="Zahm M."/>
            <person name="Kreplak J."/>
            <person name="Mayjonade B."/>
            <person name="Satge C."/>
            <person name="Perez M."/>
            <person name="Cauet S."/>
            <person name="Marande W."/>
            <person name="Chantry-Darmon C."/>
            <person name="Lopez-Roques C."/>
            <person name="Bouchez O."/>
            <person name="Berard A."/>
            <person name="Debelle F."/>
            <person name="Munos S."/>
            <person name="Bendahmane A."/>
            <person name="Berges H."/>
            <person name="Niebel A."/>
            <person name="Buitink J."/>
            <person name="Frugier F."/>
            <person name="Benhamed M."/>
            <person name="Crespi M."/>
            <person name="Gouzy J."/>
            <person name="Gamas P."/>
        </authorList>
    </citation>
    <scope>NUCLEOTIDE SEQUENCE [LARGE SCALE GENOMIC DNA]</scope>
    <source>
        <strain evidence="6">cv. Jemalong A17</strain>
    </source>
</reference>
<dbReference type="Proteomes" id="UP000265566">
    <property type="component" value="Chromosome 5"/>
</dbReference>
<evidence type="ECO:0000313" key="3">
    <source>
        <dbReference type="EMBL" id="RHN58217.1"/>
    </source>
</evidence>
<evidence type="ECO:0000313" key="6">
    <source>
        <dbReference type="Proteomes" id="UP000265566"/>
    </source>
</evidence>
<dbReference type="STRING" id="3880.G7KFG9"/>
<reference evidence="3" key="6">
    <citation type="journal article" date="2018" name="Nat. Plants">
        <title>Whole-genome landscape of Medicago truncatula symbiotic genes.</title>
        <authorList>
            <person name="Pecrix Y."/>
            <person name="Gamas P."/>
            <person name="Carrere S."/>
        </authorList>
    </citation>
    <scope>NUCLEOTIDE SEQUENCE</scope>
    <source>
        <tissue evidence="3">Leaves</tissue>
    </source>
</reference>
<dbReference type="OMA" id="RSMPSVK"/>
<dbReference type="PaxDb" id="3880-AET01086"/>
<accession>G7KFG9</accession>
<reference evidence="1 5" key="3">
    <citation type="journal article" date="2014" name="BMC Genomics">
        <title>An improved genome release (version Mt4.0) for the model legume Medicago truncatula.</title>
        <authorList>
            <person name="Tang H."/>
            <person name="Krishnakumar V."/>
            <person name="Bidwell S."/>
            <person name="Rosen B."/>
            <person name="Chan A."/>
            <person name="Zhou S."/>
            <person name="Gentzbittel L."/>
            <person name="Childs K.L."/>
            <person name="Yandell M."/>
            <person name="Gundlach H."/>
            <person name="Mayer K.F."/>
            <person name="Schwartz D.C."/>
            <person name="Town C.D."/>
        </authorList>
    </citation>
    <scope>GENOME REANNOTATION</scope>
    <source>
        <strain evidence="4 5">cv. Jemalong A17</strain>
    </source>
</reference>
<dbReference type="PANTHER" id="PTHR35714:SF1">
    <property type="entry name" value="OS02G0715300 PROTEIN"/>
    <property type="match status" value="1"/>
</dbReference>
<dbReference type="KEGG" id="mtr:11421787"/>
<dbReference type="EnsemblPlants" id="AET01086">
    <property type="protein sequence ID" value="AET01086"/>
    <property type="gene ID" value="MTR_5g099250"/>
</dbReference>
<proteinExistence type="evidence at transcript level"/>
<sequence length="151" mass="17198">MSFLPTSRSGKKGSLPVSTKTKLGDAADAVAAGGGFIRRRLSTSSLKNNTSTETTNNKWSSFIPRSKSLSFSSIGDSIRNWWTWSWAWILSRKPIFATDLEMNEQETKLLTSRDKGSWKHVICRMRSEIRRRITNSDHYYTPLPQTMAYTK</sequence>
<keyword evidence="5" id="KW-1185">Reference proteome</keyword>
<name>G7KFG9_MEDTR</name>
<gene>
    <name evidence="4" type="primary">11421787</name>
    <name evidence="1" type="ordered locus">MTR_5g099250</name>
    <name evidence="3" type="ORF">MtrunA17_Chr5g0448731</name>
</gene>
<dbReference type="OrthoDB" id="760044at2759"/>
<protein>
    <submittedName>
        <fullName evidence="1 4">Uncharacterized protein</fullName>
    </submittedName>
</protein>
<dbReference type="PANTHER" id="PTHR35714">
    <property type="entry name" value="OS02G0715300 PROTEIN"/>
    <property type="match status" value="1"/>
</dbReference>
<dbReference type="EMBL" id="PSQE01000005">
    <property type="protein sequence ID" value="RHN58217.1"/>
    <property type="molecule type" value="Genomic_DNA"/>
</dbReference>
<evidence type="ECO:0000313" key="4">
    <source>
        <dbReference type="EnsemblPlants" id="AET01086"/>
    </source>
</evidence>
<evidence type="ECO:0000313" key="2">
    <source>
        <dbReference type="EMBL" id="AFK34886.1"/>
    </source>
</evidence>
<dbReference type="EMBL" id="BT135091">
    <property type="protein sequence ID" value="AFK34886.1"/>
    <property type="molecule type" value="mRNA"/>
</dbReference>
<dbReference type="HOGENOM" id="CLU_104357_1_0_1"/>
<reference evidence="2" key="2">
    <citation type="submission" date="2012-05" db="EMBL/GenBank/DDBJ databases">
        <authorList>
            <person name="Krishnakumar V."/>
            <person name="Cheung F."/>
            <person name="Xiao Y."/>
            <person name="Chan A."/>
            <person name="Moskal W.A."/>
            <person name="Town C.D."/>
        </authorList>
    </citation>
    <scope>NUCLEOTIDE SEQUENCE</scope>
</reference>
<dbReference type="AlphaFoldDB" id="G7KFG9"/>
<dbReference type="Proteomes" id="UP000002051">
    <property type="component" value="Chromosome 5"/>
</dbReference>
<reference evidence="4" key="4">
    <citation type="submission" date="2015-04" db="UniProtKB">
        <authorList>
            <consortium name="EnsemblPlants"/>
        </authorList>
    </citation>
    <scope>IDENTIFICATION</scope>
    <source>
        <strain evidence="4">cv. Jemalong A17</strain>
    </source>
</reference>
<dbReference type="Gramene" id="rna33837">
    <property type="protein sequence ID" value="RHN58217.1"/>
    <property type="gene ID" value="gene33837"/>
</dbReference>
<organism evidence="1 5">
    <name type="scientific">Medicago truncatula</name>
    <name type="common">Barrel medic</name>
    <name type="synonym">Medicago tribuloides</name>
    <dbReference type="NCBI Taxonomy" id="3880"/>
    <lineage>
        <taxon>Eukaryota</taxon>
        <taxon>Viridiplantae</taxon>
        <taxon>Streptophyta</taxon>
        <taxon>Embryophyta</taxon>
        <taxon>Tracheophyta</taxon>
        <taxon>Spermatophyta</taxon>
        <taxon>Magnoliopsida</taxon>
        <taxon>eudicotyledons</taxon>
        <taxon>Gunneridae</taxon>
        <taxon>Pentapetalae</taxon>
        <taxon>rosids</taxon>
        <taxon>fabids</taxon>
        <taxon>Fabales</taxon>
        <taxon>Fabaceae</taxon>
        <taxon>Papilionoideae</taxon>
        <taxon>50 kb inversion clade</taxon>
        <taxon>NPAAA clade</taxon>
        <taxon>Hologalegina</taxon>
        <taxon>IRL clade</taxon>
        <taxon>Trifolieae</taxon>
        <taxon>Medicago</taxon>
    </lineage>
</organism>
<dbReference type="EMBL" id="CM001221">
    <property type="protein sequence ID" value="AET01086.1"/>
    <property type="molecule type" value="Genomic_DNA"/>
</dbReference>
<evidence type="ECO:0000313" key="5">
    <source>
        <dbReference type="Proteomes" id="UP000002051"/>
    </source>
</evidence>
<reference evidence="1 5" key="1">
    <citation type="journal article" date="2011" name="Nature">
        <title>The Medicago genome provides insight into the evolution of rhizobial symbioses.</title>
        <authorList>
            <person name="Young N.D."/>
            <person name="Debelle F."/>
            <person name="Oldroyd G.E."/>
            <person name="Geurts R."/>
            <person name="Cannon S.B."/>
            <person name="Udvardi M.K."/>
            <person name="Benedito V.A."/>
            <person name="Mayer K.F."/>
            <person name="Gouzy J."/>
            <person name="Schoof H."/>
            <person name="Van de Peer Y."/>
            <person name="Proost S."/>
            <person name="Cook D.R."/>
            <person name="Meyers B.C."/>
            <person name="Spannagl M."/>
            <person name="Cheung F."/>
            <person name="De Mita S."/>
            <person name="Krishnakumar V."/>
            <person name="Gundlach H."/>
            <person name="Zhou S."/>
            <person name="Mudge J."/>
            <person name="Bharti A.K."/>
            <person name="Murray J.D."/>
            <person name="Naoumkina M.A."/>
            <person name="Rosen B."/>
            <person name="Silverstein K.A."/>
            <person name="Tang H."/>
            <person name="Rombauts S."/>
            <person name="Zhao P.X."/>
            <person name="Zhou P."/>
            <person name="Barbe V."/>
            <person name="Bardou P."/>
            <person name="Bechner M."/>
            <person name="Bellec A."/>
            <person name="Berger A."/>
            <person name="Berges H."/>
            <person name="Bidwell S."/>
            <person name="Bisseling T."/>
            <person name="Choisne N."/>
            <person name="Couloux A."/>
            <person name="Denny R."/>
            <person name="Deshpande S."/>
            <person name="Dai X."/>
            <person name="Doyle J.J."/>
            <person name="Dudez A.M."/>
            <person name="Farmer A.D."/>
            <person name="Fouteau S."/>
            <person name="Franken C."/>
            <person name="Gibelin C."/>
            <person name="Gish J."/>
            <person name="Goldstein S."/>
            <person name="Gonzalez A.J."/>
            <person name="Green P.J."/>
            <person name="Hallab A."/>
            <person name="Hartog M."/>
            <person name="Hua A."/>
            <person name="Humphray S.J."/>
            <person name="Jeong D.H."/>
            <person name="Jing Y."/>
            <person name="Jocker A."/>
            <person name="Kenton S.M."/>
            <person name="Kim D.J."/>
            <person name="Klee K."/>
            <person name="Lai H."/>
            <person name="Lang C."/>
            <person name="Lin S."/>
            <person name="Macmil S.L."/>
            <person name="Magdelenat G."/>
            <person name="Matthews L."/>
            <person name="McCorrison J."/>
            <person name="Monaghan E.L."/>
            <person name="Mun J.H."/>
            <person name="Najar F.Z."/>
            <person name="Nicholson C."/>
            <person name="Noirot C."/>
            <person name="O'Bleness M."/>
            <person name="Paule C.R."/>
            <person name="Poulain J."/>
            <person name="Prion F."/>
            <person name="Qin B."/>
            <person name="Qu C."/>
            <person name="Retzel E.F."/>
            <person name="Riddle C."/>
            <person name="Sallet E."/>
            <person name="Samain S."/>
            <person name="Samson N."/>
            <person name="Sanders I."/>
            <person name="Saurat O."/>
            <person name="Scarpelli C."/>
            <person name="Schiex T."/>
            <person name="Segurens B."/>
            <person name="Severin A.J."/>
            <person name="Sherrier D.J."/>
            <person name="Shi R."/>
            <person name="Sims S."/>
            <person name="Singer S.R."/>
            <person name="Sinharoy S."/>
            <person name="Sterck L."/>
            <person name="Viollet A."/>
            <person name="Wang B.B."/>
            <person name="Wang K."/>
            <person name="Wang M."/>
            <person name="Wang X."/>
            <person name="Warfsmann J."/>
            <person name="Weissenbach J."/>
            <person name="White D.D."/>
            <person name="White J.D."/>
            <person name="Wiley G.B."/>
            <person name="Wincker P."/>
            <person name="Xing Y."/>
            <person name="Yang L."/>
            <person name="Yao Z."/>
            <person name="Ying F."/>
            <person name="Zhai J."/>
            <person name="Zhou L."/>
            <person name="Zuber A."/>
            <person name="Denarie J."/>
            <person name="Dixon R.A."/>
            <person name="May G.D."/>
            <person name="Schwartz D.C."/>
            <person name="Rogers J."/>
            <person name="Quetier F."/>
            <person name="Town C.D."/>
            <person name="Roe B.A."/>
        </authorList>
    </citation>
    <scope>NUCLEOTIDE SEQUENCE [LARGE SCALE GENOMIC DNA]</scope>
    <source>
        <strain evidence="1">A17</strain>
        <strain evidence="4 5">cv. Jemalong A17</strain>
    </source>
</reference>